<accession>A0A8J5S892</accession>
<comment type="caution">
    <text evidence="1">The sequence shown here is derived from an EMBL/GenBank/DDBJ whole genome shotgun (WGS) entry which is preliminary data.</text>
</comment>
<sequence>MDPRLGRSAFTINFSNPNAYVSKFPVIPAVSHPAASSQIDAQCSSYNLPRGNKRKFNDLSLGLGNSSSSESSKQSMGTGCTISSAKGCDDGSSIDLDLNYFTLDNEDISRLDKRACDPRGALDKAGLNLELSLSSQSAITGADFTAVSEYNSPILQPYIMDLVPMVDEGSTSARRPSGGQLLSFLNKTAKMTEFSPRQVFPAMKDAEERQEENPVAVSNMVVVKGVNMRSVQRVQKGAQACALLMEVGAAVSILIVEKVHRAVLISARLMVVARDAHTLVVPRVLREVHHSAKAMEAANDAQLKVVQKVYMAEPYAVLPMEVGRGVW</sequence>
<evidence type="ECO:0000313" key="2">
    <source>
        <dbReference type="Proteomes" id="UP000729402"/>
    </source>
</evidence>
<dbReference type="Proteomes" id="UP000729402">
    <property type="component" value="Unassembled WGS sequence"/>
</dbReference>
<organism evidence="1 2">
    <name type="scientific">Zizania palustris</name>
    <name type="common">Northern wild rice</name>
    <dbReference type="NCBI Taxonomy" id="103762"/>
    <lineage>
        <taxon>Eukaryota</taxon>
        <taxon>Viridiplantae</taxon>
        <taxon>Streptophyta</taxon>
        <taxon>Embryophyta</taxon>
        <taxon>Tracheophyta</taxon>
        <taxon>Spermatophyta</taxon>
        <taxon>Magnoliopsida</taxon>
        <taxon>Liliopsida</taxon>
        <taxon>Poales</taxon>
        <taxon>Poaceae</taxon>
        <taxon>BOP clade</taxon>
        <taxon>Oryzoideae</taxon>
        <taxon>Oryzeae</taxon>
        <taxon>Zizaniinae</taxon>
        <taxon>Zizania</taxon>
    </lineage>
</organism>
<gene>
    <name evidence="1" type="ORF">GUJ93_ZPchr0006g43430</name>
</gene>
<proteinExistence type="predicted"/>
<evidence type="ECO:0000313" key="1">
    <source>
        <dbReference type="EMBL" id="KAG8070415.1"/>
    </source>
</evidence>
<dbReference type="OrthoDB" id="713397at2759"/>
<reference evidence="1" key="2">
    <citation type="submission" date="2021-02" db="EMBL/GenBank/DDBJ databases">
        <authorList>
            <person name="Kimball J.A."/>
            <person name="Haas M.W."/>
            <person name="Macchietto M."/>
            <person name="Kono T."/>
            <person name="Duquette J."/>
            <person name="Shao M."/>
        </authorList>
    </citation>
    <scope>NUCLEOTIDE SEQUENCE</scope>
    <source>
        <tissue evidence="1">Fresh leaf tissue</tissue>
    </source>
</reference>
<name>A0A8J5S892_ZIZPA</name>
<keyword evidence="2" id="KW-1185">Reference proteome</keyword>
<reference evidence="1" key="1">
    <citation type="journal article" date="2021" name="bioRxiv">
        <title>Whole Genome Assembly and Annotation of Northern Wild Rice, Zizania palustris L., Supports a Whole Genome Duplication in the Zizania Genus.</title>
        <authorList>
            <person name="Haas M."/>
            <person name="Kono T."/>
            <person name="Macchietto M."/>
            <person name="Millas R."/>
            <person name="McGilp L."/>
            <person name="Shao M."/>
            <person name="Duquette J."/>
            <person name="Hirsch C.N."/>
            <person name="Kimball J."/>
        </authorList>
    </citation>
    <scope>NUCLEOTIDE SEQUENCE</scope>
    <source>
        <tissue evidence="1">Fresh leaf tissue</tissue>
    </source>
</reference>
<dbReference type="EMBL" id="JAAALK010000283">
    <property type="protein sequence ID" value="KAG8070415.1"/>
    <property type="molecule type" value="Genomic_DNA"/>
</dbReference>
<protein>
    <submittedName>
        <fullName evidence="1">Uncharacterized protein</fullName>
    </submittedName>
</protein>
<dbReference type="AlphaFoldDB" id="A0A8J5S892"/>